<dbReference type="AlphaFoldDB" id="A0A6J8A0T8"/>
<evidence type="ECO:0000259" key="1">
    <source>
        <dbReference type="PROSITE" id="PS50104"/>
    </source>
</evidence>
<dbReference type="OrthoDB" id="6094498at2759"/>
<dbReference type="Gene3D" id="3.40.50.10140">
    <property type="entry name" value="Toll/interleukin-1 receptor homology (TIR) domain"/>
    <property type="match status" value="1"/>
</dbReference>
<evidence type="ECO:0000313" key="3">
    <source>
        <dbReference type="Proteomes" id="UP000507470"/>
    </source>
</evidence>
<sequence length="166" mass="19892">MNQKSTKIYPLHKYDVFISFDDDDTELRFCVMKTLASYLQGACYQTFIPCRKGKIGEVREEAMINNINVCKDYIFILCDKYHTDDTFWTTIEWKYIWYNFKQNKERQIIIINYHQLESSEVRENKLKAFVRVGTDIDFANRKHHLFQDIHDRLGSPMLTLDLNVQT</sequence>
<organism evidence="2 3">
    <name type="scientific">Mytilus coruscus</name>
    <name type="common">Sea mussel</name>
    <dbReference type="NCBI Taxonomy" id="42192"/>
    <lineage>
        <taxon>Eukaryota</taxon>
        <taxon>Metazoa</taxon>
        <taxon>Spiralia</taxon>
        <taxon>Lophotrochozoa</taxon>
        <taxon>Mollusca</taxon>
        <taxon>Bivalvia</taxon>
        <taxon>Autobranchia</taxon>
        <taxon>Pteriomorphia</taxon>
        <taxon>Mytilida</taxon>
        <taxon>Mytiloidea</taxon>
        <taxon>Mytilidae</taxon>
        <taxon>Mytilinae</taxon>
        <taxon>Mytilus</taxon>
    </lineage>
</organism>
<name>A0A6J8A0T8_MYTCO</name>
<accession>A0A6J8A0T8</accession>
<feature type="domain" description="TIR" evidence="1">
    <location>
        <begin position="12"/>
        <end position="166"/>
    </location>
</feature>
<evidence type="ECO:0000313" key="2">
    <source>
        <dbReference type="EMBL" id="CAC5358711.1"/>
    </source>
</evidence>
<proteinExistence type="predicted"/>
<dbReference type="InterPro" id="IPR035897">
    <property type="entry name" value="Toll_tir_struct_dom_sf"/>
</dbReference>
<dbReference type="SUPFAM" id="SSF52200">
    <property type="entry name" value="Toll/Interleukin receptor TIR domain"/>
    <property type="match status" value="1"/>
</dbReference>
<dbReference type="PROSITE" id="PS50104">
    <property type="entry name" value="TIR"/>
    <property type="match status" value="1"/>
</dbReference>
<keyword evidence="3" id="KW-1185">Reference proteome</keyword>
<dbReference type="GO" id="GO:0007165">
    <property type="term" value="P:signal transduction"/>
    <property type="evidence" value="ECO:0007669"/>
    <property type="project" value="InterPro"/>
</dbReference>
<dbReference type="InterPro" id="IPR000157">
    <property type="entry name" value="TIR_dom"/>
</dbReference>
<reference evidence="2 3" key="1">
    <citation type="submission" date="2020-06" db="EMBL/GenBank/DDBJ databases">
        <authorList>
            <person name="Li R."/>
            <person name="Bekaert M."/>
        </authorList>
    </citation>
    <scope>NUCLEOTIDE SEQUENCE [LARGE SCALE GENOMIC DNA]</scope>
    <source>
        <strain evidence="3">wild</strain>
    </source>
</reference>
<dbReference type="EMBL" id="CACVKT020000392">
    <property type="protein sequence ID" value="CAC5358711.1"/>
    <property type="molecule type" value="Genomic_DNA"/>
</dbReference>
<protein>
    <recommendedName>
        <fullName evidence="1">TIR domain-containing protein</fullName>
    </recommendedName>
</protein>
<dbReference type="Pfam" id="PF01582">
    <property type="entry name" value="TIR"/>
    <property type="match status" value="1"/>
</dbReference>
<dbReference type="Proteomes" id="UP000507470">
    <property type="component" value="Unassembled WGS sequence"/>
</dbReference>
<gene>
    <name evidence="2" type="ORF">MCOR_1845</name>
</gene>